<organism evidence="1 2">
    <name type="scientific">Flavobacterium rhizophilum</name>
    <dbReference type="NCBI Taxonomy" id="3163296"/>
    <lineage>
        <taxon>Bacteria</taxon>
        <taxon>Pseudomonadati</taxon>
        <taxon>Bacteroidota</taxon>
        <taxon>Flavobacteriia</taxon>
        <taxon>Flavobacteriales</taxon>
        <taxon>Flavobacteriaceae</taxon>
        <taxon>Flavobacterium</taxon>
    </lineage>
</organism>
<reference evidence="1 2" key="1">
    <citation type="submission" date="2024-06" db="EMBL/GenBank/DDBJ databases">
        <authorList>
            <person name="Kaempfer P."/>
            <person name="Viver T."/>
        </authorList>
    </citation>
    <scope>NUCLEOTIDE SEQUENCE [LARGE SCALE GENOMIC DNA]</scope>
    <source>
        <strain evidence="1 2">ST-75</strain>
    </source>
</reference>
<dbReference type="Proteomes" id="UP001629059">
    <property type="component" value="Unassembled WGS sequence"/>
</dbReference>
<gene>
    <name evidence="1" type="ORF">ABS768_16330</name>
</gene>
<comment type="caution">
    <text evidence="1">The sequence shown here is derived from an EMBL/GenBank/DDBJ whole genome shotgun (WGS) entry which is preliminary data.</text>
</comment>
<accession>A0ABW8YFP8</accession>
<evidence type="ECO:0000313" key="1">
    <source>
        <dbReference type="EMBL" id="MFL9839076.1"/>
    </source>
</evidence>
<name>A0ABW8YFP8_9FLAO</name>
<protein>
    <submittedName>
        <fullName evidence="1">Uncharacterized protein</fullName>
    </submittedName>
</protein>
<proteinExistence type="predicted"/>
<dbReference type="RefSeq" id="WP_408076033.1">
    <property type="nucleotide sequence ID" value="NZ_JBELQB010000015.1"/>
</dbReference>
<evidence type="ECO:0000313" key="2">
    <source>
        <dbReference type="Proteomes" id="UP001629059"/>
    </source>
</evidence>
<dbReference type="EMBL" id="JBELQB010000015">
    <property type="protein sequence ID" value="MFL9839076.1"/>
    <property type="molecule type" value="Genomic_DNA"/>
</dbReference>
<keyword evidence="2" id="KW-1185">Reference proteome</keyword>
<sequence>MEAILANGFNPYEKEACRELQLQPQEPVNINSAKTITEAIDFAMDIAKKLQAESAYPDFKSRVTQFKVWLVNRKKAKAKMSEVQSISVILMQTAGRLF</sequence>